<dbReference type="Pfam" id="PF03060">
    <property type="entry name" value="NMO"/>
    <property type="match status" value="1"/>
</dbReference>
<organism evidence="4 5">
    <name type="scientific">Tolypothrix tenuis PCC 7101</name>
    <dbReference type="NCBI Taxonomy" id="231146"/>
    <lineage>
        <taxon>Bacteria</taxon>
        <taxon>Bacillati</taxon>
        <taxon>Cyanobacteriota</taxon>
        <taxon>Cyanophyceae</taxon>
        <taxon>Nostocales</taxon>
        <taxon>Tolypothrichaceae</taxon>
        <taxon>Tolypothrix</taxon>
    </lineage>
</organism>
<dbReference type="CDD" id="cd04730">
    <property type="entry name" value="NPD_like"/>
    <property type="match status" value="1"/>
</dbReference>
<dbReference type="Proteomes" id="UP000218785">
    <property type="component" value="Chromosome"/>
</dbReference>
<dbReference type="GO" id="GO:0051213">
    <property type="term" value="F:dioxygenase activity"/>
    <property type="evidence" value="ECO:0007669"/>
    <property type="project" value="UniProtKB-KW"/>
</dbReference>
<evidence type="ECO:0000256" key="3">
    <source>
        <dbReference type="ARBA" id="ARBA00023002"/>
    </source>
</evidence>
<sequence length="359" mass="38594">MTILPPLIIGKHIARYPIIQGGMGIRISGANLAGAVANAGGIGIVSAVGLGLNSPYFSFKHRKNQLFEANRLALIDELQKARQISPNGVIGINSMMVARDNETLVRIAVEHGVNLIISGAGLPLHLPEYTESYPDVALVPIVSSTRAAKVISRKWERNYGRLPDAFVVENPNTAGGHLGAKYQELGNVAFNAEQVIPELVEYLCSEVGTDIPVIAAGGVWNRADIDRMLALGAKGVQMGTRFITTDECDADIRYKEFHLHASPEDVVIIPSPVGMPGRALKNTFVEKAIARSPDLEKRCIANCLEVCQCRDNQQTYCIVQALDKAARGDVENGLIFAGSNAGRAECIMSVAELIGELVS</sequence>
<gene>
    <name evidence="4" type="ORF">NIES37_68190</name>
</gene>
<dbReference type="GO" id="GO:0018580">
    <property type="term" value="F:nitronate monooxygenase activity"/>
    <property type="evidence" value="ECO:0007669"/>
    <property type="project" value="InterPro"/>
</dbReference>
<dbReference type="Gene3D" id="3.20.20.70">
    <property type="entry name" value="Aldolase class I"/>
    <property type="match status" value="1"/>
</dbReference>
<dbReference type="EMBL" id="AP018248">
    <property type="protein sequence ID" value="BAZ02806.1"/>
    <property type="molecule type" value="Genomic_DNA"/>
</dbReference>
<accession>A0A1Z4NAU8</accession>
<reference evidence="4 5" key="1">
    <citation type="submission" date="2017-06" db="EMBL/GenBank/DDBJ databases">
        <title>Genome sequencing of cyanobaciteial culture collection at National Institute for Environmental Studies (NIES).</title>
        <authorList>
            <person name="Hirose Y."/>
            <person name="Shimura Y."/>
            <person name="Fujisawa T."/>
            <person name="Nakamura Y."/>
            <person name="Kawachi M."/>
        </authorList>
    </citation>
    <scope>NUCLEOTIDE SEQUENCE [LARGE SCALE GENOMIC DNA]</scope>
    <source>
        <strain evidence="4 5">NIES-37</strain>
    </source>
</reference>
<dbReference type="InterPro" id="IPR004136">
    <property type="entry name" value="NMO"/>
</dbReference>
<evidence type="ECO:0000256" key="2">
    <source>
        <dbReference type="ARBA" id="ARBA00022643"/>
    </source>
</evidence>
<evidence type="ECO:0000313" key="4">
    <source>
        <dbReference type="EMBL" id="BAZ02806.1"/>
    </source>
</evidence>
<dbReference type="PANTHER" id="PTHR32332">
    <property type="entry name" value="2-NITROPROPANE DIOXYGENASE"/>
    <property type="match status" value="1"/>
</dbReference>
<dbReference type="PANTHER" id="PTHR32332:SF18">
    <property type="entry name" value="2-NITROPROPANE DIOXYGENASE"/>
    <property type="match status" value="1"/>
</dbReference>
<dbReference type="RefSeq" id="WP_096583267.1">
    <property type="nucleotide sequence ID" value="NZ_CAWNJS010000001.1"/>
</dbReference>
<dbReference type="KEGG" id="ttq:NIES37_68190"/>
<evidence type="ECO:0000313" key="5">
    <source>
        <dbReference type="Proteomes" id="UP000218785"/>
    </source>
</evidence>
<keyword evidence="4" id="KW-0223">Dioxygenase</keyword>
<protein>
    <submittedName>
        <fullName evidence="4">Oxidoreductase, 2-nitropropane dioxygenase family protein</fullName>
    </submittedName>
</protein>
<evidence type="ECO:0000256" key="1">
    <source>
        <dbReference type="ARBA" id="ARBA00022630"/>
    </source>
</evidence>
<dbReference type="InterPro" id="IPR013785">
    <property type="entry name" value="Aldolase_TIM"/>
</dbReference>
<name>A0A1Z4NAU8_9CYAN</name>
<keyword evidence="3" id="KW-0560">Oxidoreductase</keyword>
<keyword evidence="5" id="KW-1185">Reference proteome</keyword>
<dbReference type="SUPFAM" id="SSF51412">
    <property type="entry name" value="Inosine monophosphate dehydrogenase (IMPDH)"/>
    <property type="match status" value="1"/>
</dbReference>
<keyword evidence="2" id="KW-0288">FMN</keyword>
<proteinExistence type="predicted"/>
<keyword evidence="1" id="KW-0285">Flavoprotein</keyword>
<dbReference type="AlphaFoldDB" id="A0A1Z4NAU8"/>